<dbReference type="HOGENOM" id="CLU_117632_0_0_11"/>
<dbReference type="EMBL" id="CP002801">
    <property type="protein sequence ID" value="AEH09408.1"/>
    <property type="molecule type" value="Genomic_DNA"/>
</dbReference>
<accession>F8AXC8</accession>
<evidence type="ECO:0000259" key="1">
    <source>
        <dbReference type="PROSITE" id="PS50104"/>
    </source>
</evidence>
<dbReference type="InterPro" id="IPR035897">
    <property type="entry name" value="Toll_tir_struct_dom_sf"/>
</dbReference>
<evidence type="ECO:0000313" key="2">
    <source>
        <dbReference type="EMBL" id="AEH09408.1"/>
    </source>
</evidence>
<keyword evidence="3" id="KW-1185">Reference proteome</keyword>
<dbReference type="SMART" id="SM00255">
    <property type="entry name" value="TIR"/>
    <property type="match status" value="1"/>
</dbReference>
<gene>
    <name evidence="2" type="ordered locus">FsymDg_1981</name>
</gene>
<dbReference type="GO" id="GO:0007165">
    <property type="term" value="P:signal transduction"/>
    <property type="evidence" value="ECO:0007669"/>
    <property type="project" value="InterPro"/>
</dbReference>
<dbReference type="AlphaFoldDB" id="F8AXC8"/>
<dbReference type="InterPro" id="IPR000157">
    <property type="entry name" value="TIR_dom"/>
</dbReference>
<proteinExistence type="predicted"/>
<organism evidence="2 3">
    <name type="scientific">Candidatus Protofrankia datiscae</name>
    <dbReference type="NCBI Taxonomy" id="2716812"/>
    <lineage>
        <taxon>Bacteria</taxon>
        <taxon>Bacillati</taxon>
        <taxon>Actinomycetota</taxon>
        <taxon>Actinomycetes</taxon>
        <taxon>Frankiales</taxon>
        <taxon>Frankiaceae</taxon>
        <taxon>Protofrankia</taxon>
    </lineage>
</organism>
<dbReference type="STRING" id="656024.FsymDg_1981"/>
<dbReference type="KEGG" id="fsy:FsymDg_1981"/>
<dbReference type="SUPFAM" id="SSF52200">
    <property type="entry name" value="Toll/Interleukin receptor TIR domain"/>
    <property type="match status" value="1"/>
</dbReference>
<dbReference type="Pfam" id="PF13676">
    <property type="entry name" value="TIR_2"/>
    <property type="match status" value="1"/>
</dbReference>
<dbReference type="eggNOG" id="COG0457">
    <property type="taxonomic scope" value="Bacteria"/>
</dbReference>
<feature type="domain" description="TIR" evidence="1">
    <location>
        <begin position="4"/>
        <end position="141"/>
    </location>
</feature>
<reference evidence="2 3" key="1">
    <citation type="submission" date="2011-05" db="EMBL/GenBank/DDBJ databases">
        <title>Complete sequence of chromosome of Frankia symbiont of Datisca glomerata.</title>
        <authorList>
            <consortium name="US DOE Joint Genome Institute"/>
            <person name="Lucas S."/>
            <person name="Han J."/>
            <person name="Lapidus A."/>
            <person name="Cheng J.-F."/>
            <person name="Goodwin L."/>
            <person name="Pitluck S."/>
            <person name="Peters L."/>
            <person name="Mikhailova N."/>
            <person name="Chertkov O."/>
            <person name="Teshima H."/>
            <person name="Han C."/>
            <person name="Tapia R."/>
            <person name="Land M."/>
            <person name="Hauser L."/>
            <person name="Kyrpides N."/>
            <person name="Ivanova N."/>
            <person name="Pagani I."/>
            <person name="Berry A."/>
            <person name="Pawlowski K."/>
            <person name="Persson T."/>
            <person name="Vanden Heuvel B."/>
            <person name="Benson D."/>
            <person name="Woyke T."/>
        </authorList>
    </citation>
    <scope>NUCLEOTIDE SEQUENCE [LARGE SCALE GENOMIC DNA]</scope>
    <source>
        <strain evidence="3">4085684</strain>
    </source>
</reference>
<protein>
    <submittedName>
        <fullName evidence="2">TIR protein</fullName>
    </submittedName>
</protein>
<dbReference type="Proteomes" id="UP000001549">
    <property type="component" value="Chromosome"/>
</dbReference>
<dbReference type="PROSITE" id="PS50104">
    <property type="entry name" value="TIR"/>
    <property type="match status" value="1"/>
</dbReference>
<sequence>MPAYDHDFFVSYTGADQEWAEWISWALEEAGYRILVQVWDFVPGANWVNEMQKGVTKAARVLAVLSPDYLENSKFGTAEWQAFWRGDPDGEKRRVLPVRVERCAPEGLLGGIVYIDLVGLAKEEAEKILIDRVRASLAGRVRPTSPPHFPGR</sequence>
<evidence type="ECO:0000313" key="3">
    <source>
        <dbReference type="Proteomes" id="UP000001549"/>
    </source>
</evidence>
<dbReference type="Gene3D" id="3.40.50.10140">
    <property type="entry name" value="Toll/interleukin-1 receptor homology (TIR) domain"/>
    <property type="match status" value="1"/>
</dbReference>
<name>F8AXC8_9ACTN</name>